<feature type="non-terminal residue" evidence="2">
    <location>
        <position position="1"/>
    </location>
</feature>
<dbReference type="AlphaFoldDB" id="A0A5J9UE99"/>
<dbReference type="InterPro" id="IPR011042">
    <property type="entry name" value="6-blade_b-propeller_TolB-like"/>
</dbReference>
<evidence type="ECO:0000256" key="1">
    <source>
        <dbReference type="SAM" id="MobiDB-lite"/>
    </source>
</evidence>
<dbReference type="Proteomes" id="UP000324897">
    <property type="component" value="Unassembled WGS sequence"/>
</dbReference>
<accession>A0A5J9UE99</accession>
<comment type="caution">
    <text evidence="2">The sequence shown here is derived from an EMBL/GenBank/DDBJ whole genome shotgun (WGS) entry which is preliminary data.</text>
</comment>
<evidence type="ECO:0000313" key="2">
    <source>
        <dbReference type="EMBL" id="TVU21438.1"/>
    </source>
</evidence>
<reference evidence="2 3" key="1">
    <citation type="journal article" date="2019" name="Sci. Rep.">
        <title>A high-quality genome of Eragrostis curvula grass provides insights into Poaceae evolution and supports new strategies to enhance forage quality.</title>
        <authorList>
            <person name="Carballo J."/>
            <person name="Santos B.A.C.M."/>
            <person name="Zappacosta D."/>
            <person name="Garbus I."/>
            <person name="Selva J.P."/>
            <person name="Gallo C.A."/>
            <person name="Diaz A."/>
            <person name="Albertini E."/>
            <person name="Caccamo M."/>
            <person name="Echenique V."/>
        </authorList>
    </citation>
    <scope>NUCLEOTIDE SEQUENCE [LARGE SCALE GENOMIC DNA]</scope>
    <source>
        <strain evidence="3">cv. Victoria</strain>
        <tissue evidence="2">Leaf</tissue>
    </source>
</reference>
<dbReference type="PANTHER" id="PTHR10426">
    <property type="entry name" value="STRICTOSIDINE SYNTHASE-RELATED"/>
    <property type="match status" value="1"/>
</dbReference>
<dbReference type="PANTHER" id="PTHR10426:SF95">
    <property type="entry name" value="OS06G0623700 PROTEIN"/>
    <property type="match status" value="1"/>
</dbReference>
<proteinExistence type="predicted"/>
<sequence length="74" mass="8235">MRHWVKGPNAGKSEPLADLPGYPDNVRSDGRGGYWVALHREKNESPFGLDNHLLSMVIVDEATFSWPRVNDSGS</sequence>
<dbReference type="Gene3D" id="2.120.10.30">
    <property type="entry name" value="TolB, C-terminal domain"/>
    <property type="match status" value="1"/>
</dbReference>
<dbReference type="EMBL" id="RWGY01000026">
    <property type="protein sequence ID" value="TVU21438.1"/>
    <property type="molecule type" value="Genomic_DNA"/>
</dbReference>
<gene>
    <name evidence="2" type="ORF">EJB05_31071</name>
</gene>
<evidence type="ECO:0008006" key="4">
    <source>
        <dbReference type="Google" id="ProtNLM"/>
    </source>
</evidence>
<protein>
    <recommendedName>
        <fullName evidence="4">Strictosidine synthase conserved region domain-containing protein</fullName>
    </recommendedName>
</protein>
<dbReference type="OrthoDB" id="5307922at2759"/>
<feature type="region of interest" description="Disordered" evidence="1">
    <location>
        <begin position="1"/>
        <end position="24"/>
    </location>
</feature>
<organism evidence="2 3">
    <name type="scientific">Eragrostis curvula</name>
    <name type="common">weeping love grass</name>
    <dbReference type="NCBI Taxonomy" id="38414"/>
    <lineage>
        <taxon>Eukaryota</taxon>
        <taxon>Viridiplantae</taxon>
        <taxon>Streptophyta</taxon>
        <taxon>Embryophyta</taxon>
        <taxon>Tracheophyta</taxon>
        <taxon>Spermatophyta</taxon>
        <taxon>Magnoliopsida</taxon>
        <taxon>Liliopsida</taxon>
        <taxon>Poales</taxon>
        <taxon>Poaceae</taxon>
        <taxon>PACMAD clade</taxon>
        <taxon>Chloridoideae</taxon>
        <taxon>Eragrostideae</taxon>
        <taxon>Eragrostidinae</taxon>
        <taxon>Eragrostis</taxon>
    </lineage>
</organism>
<dbReference type="Gramene" id="TVU21438">
    <property type="protein sequence ID" value="TVU21438"/>
    <property type="gene ID" value="EJB05_31071"/>
</dbReference>
<name>A0A5J9UE99_9POAL</name>
<evidence type="ECO:0000313" key="3">
    <source>
        <dbReference type="Proteomes" id="UP000324897"/>
    </source>
</evidence>
<keyword evidence="3" id="KW-1185">Reference proteome</keyword>
<dbReference type="GO" id="GO:0012505">
    <property type="term" value="C:endomembrane system"/>
    <property type="evidence" value="ECO:0007669"/>
    <property type="project" value="TreeGrafter"/>
</dbReference>
<dbReference type="GO" id="GO:0016787">
    <property type="term" value="F:hydrolase activity"/>
    <property type="evidence" value="ECO:0007669"/>
    <property type="project" value="TreeGrafter"/>
</dbReference>